<protein>
    <submittedName>
        <fullName evidence="1">Uncharacterized protein</fullName>
    </submittedName>
</protein>
<gene>
    <name evidence="1" type="ORF">EYC84_002507</name>
</gene>
<keyword evidence="2" id="KW-1185">Reference proteome</keyword>
<accession>A0A5M9JP46</accession>
<dbReference type="AlphaFoldDB" id="A0A5M9JP46"/>
<name>A0A5M9JP46_MONFR</name>
<dbReference type="VEuPathDB" id="FungiDB:MFRU_005g03070"/>
<comment type="caution">
    <text evidence="1">The sequence shown here is derived from an EMBL/GenBank/DDBJ whole genome shotgun (WGS) entry which is preliminary data.</text>
</comment>
<dbReference type="Proteomes" id="UP000322873">
    <property type="component" value="Unassembled WGS sequence"/>
</dbReference>
<proteinExistence type="predicted"/>
<reference evidence="1 2" key="1">
    <citation type="submission" date="2019-06" db="EMBL/GenBank/DDBJ databases">
        <title>Genome Sequence of the Brown Rot Fungal Pathogen Monilinia fructicola.</title>
        <authorList>
            <person name="De Miccolis Angelini R.M."/>
            <person name="Landi L."/>
            <person name="Abate D."/>
            <person name="Pollastro S."/>
            <person name="Romanazzi G."/>
            <person name="Faretra F."/>
        </authorList>
    </citation>
    <scope>NUCLEOTIDE SEQUENCE [LARGE SCALE GENOMIC DNA]</scope>
    <source>
        <strain evidence="1 2">Mfrc123</strain>
    </source>
</reference>
<sequence length="94" mass="10269">MPHLDIHLSFLIHKQQTSSSNALARLKYIPPLQDLSYQHNLPHFTIKMRSSSIIKLSLVALTYLCVATPIPVAGPMGAAGQILRAAQKSPINLA</sequence>
<evidence type="ECO:0000313" key="2">
    <source>
        <dbReference type="Proteomes" id="UP000322873"/>
    </source>
</evidence>
<evidence type="ECO:0000313" key="1">
    <source>
        <dbReference type="EMBL" id="KAA8570183.1"/>
    </source>
</evidence>
<dbReference type="EMBL" id="VICG01000007">
    <property type="protein sequence ID" value="KAA8570183.1"/>
    <property type="molecule type" value="Genomic_DNA"/>
</dbReference>
<organism evidence="1 2">
    <name type="scientific">Monilinia fructicola</name>
    <name type="common">Brown rot fungus</name>
    <name type="synonym">Ciboria fructicola</name>
    <dbReference type="NCBI Taxonomy" id="38448"/>
    <lineage>
        <taxon>Eukaryota</taxon>
        <taxon>Fungi</taxon>
        <taxon>Dikarya</taxon>
        <taxon>Ascomycota</taxon>
        <taxon>Pezizomycotina</taxon>
        <taxon>Leotiomycetes</taxon>
        <taxon>Helotiales</taxon>
        <taxon>Sclerotiniaceae</taxon>
        <taxon>Monilinia</taxon>
    </lineage>
</organism>